<keyword evidence="1" id="KW-1133">Transmembrane helix</keyword>
<dbReference type="Proteomes" id="UP000009026">
    <property type="component" value="Chromosome"/>
</dbReference>
<evidence type="ECO:0000313" key="3">
    <source>
        <dbReference type="Proteomes" id="UP000009026"/>
    </source>
</evidence>
<proteinExistence type="predicted"/>
<keyword evidence="1" id="KW-0472">Membrane</keyword>
<evidence type="ECO:0000256" key="1">
    <source>
        <dbReference type="SAM" id="Phobius"/>
    </source>
</evidence>
<accession>A0A0H4XFG0</accession>
<dbReference type="EMBL" id="CP012109">
    <property type="protein sequence ID" value="AKQ66927.1"/>
    <property type="molecule type" value="Genomic_DNA"/>
</dbReference>
<sequence length="40" mass="4423">MAADISAVFHILHFVVIPGLLSWPFNARLSVTAQREFPGN</sequence>
<keyword evidence="1" id="KW-0812">Transmembrane</keyword>
<organism evidence="2 3">
    <name type="scientific">Pseudomyxococcus hansupus</name>
    <dbReference type="NCBI Taxonomy" id="1297742"/>
    <lineage>
        <taxon>Bacteria</taxon>
        <taxon>Pseudomonadati</taxon>
        <taxon>Myxococcota</taxon>
        <taxon>Myxococcia</taxon>
        <taxon>Myxococcales</taxon>
        <taxon>Cystobacterineae</taxon>
        <taxon>Myxococcaceae</taxon>
        <taxon>Pseudomyxococcus</taxon>
    </lineage>
</organism>
<name>A0A0H4XFG0_9BACT</name>
<keyword evidence="3" id="KW-1185">Reference proteome</keyword>
<gene>
    <name evidence="2" type="ORF">A176_003839</name>
</gene>
<feature type="transmembrane region" description="Helical" evidence="1">
    <location>
        <begin position="6"/>
        <end position="25"/>
    </location>
</feature>
<reference evidence="2 3" key="1">
    <citation type="journal article" date="2016" name="PLoS ONE">
        <title>Complete Genome Sequence and Comparative Genomics of a Novel Myxobacterium Myxococcus hansupus.</title>
        <authorList>
            <person name="Sharma G."/>
            <person name="Narwani T."/>
            <person name="Subramanian S."/>
        </authorList>
    </citation>
    <scope>NUCLEOTIDE SEQUENCE [LARGE SCALE GENOMIC DNA]</scope>
    <source>
        <strain evidence="3">mixupus</strain>
    </source>
</reference>
<evidence type="ECO:0000313" key="2">
    <source>
        <dbReference type="EMBL" id="AKQ66927.1"/>
    </source>
</evidence>
<protein>
    <submittedName>
        <fullName evidence="2">Uncharacterized protein</fullName>
    </submittedName>
</protein>
<dbReference type="AlphaFoldDB" id="A0A0H4XFG0"/>
<dbReference type="KEGG" id="mym:A176_003839"/>